<sequence length="113" mass="12844">MDTNICLYCENPLEETSEYIGFCSTQCHSKETLKTKIPTWPVLHSIHRRVHQLPFITISRTSKPIPEDPLAAPSTQNIYIPSLHYCQKKCPTSSSGSMPIKNLTHLYLLSTKL</sequence>
<dbReference type="AlphaFoldDB" id="A0A1X2HZK7"/>
<comment type="caution">
    <text evidence="1">The sequence shown here is derived from an EMBL/GenBank/DDBJ whole genome shotgun (WGS) entry which is preliminary data.</text>
</comment>
<name>A0A1X2HZK7_9FUNG</name>
<protein>
    <submittedName>
        <fullName evidence="1">Uncharacterized protein</fullName>
    </submittedName>
</protein>
<dbReference type="OrthoDB" id="2284478at2759"/>
<evidence type="ECO:0000313" key="1">
    <source>
        <dbReference type="EMBL" id="ORZ06030.1"/>
    </source>
</evidence>
<gene>
    <name evidence="1" type="ORF">BCR42DRAFT_427532</name>
</gene>
<evidence type="ECO:0000313" key="2">
    <source>
        <dbReference type="Proteomes" id="UP000193560"/>
    </source>
</evidence>
<accession>A0A1X2HZK7</accession>
<keyword evidence="2" id="KW-1185">Reference proteome</keyword>
<reference evidence="1 2" key="1">
    <citation type="submission" date="2016-07" db="EMBL/GenBank/DDBJ databases">
        <title>Pervasive Adenine N6-methylation of Active Genes in Fungi.</title>
        <authorList>
            <consortium name="DOE Joint Genome Institute"/>
            <person name="Mondo S.J."/>
            <person name="Dannebaum R.O."/>
            <person name="Kuo R.C."/>
            <person name="Labutti K."/>
            <person name="Haridas S."/>
            <person name="Kuo A."/>
            <person name="Salamov A."/>
            <person name="Ahrendt S.R."/>
            <person name="Lipzen A."/>
            <person name="Sullivan W."/>
            <person name="Andreopoulos W.B."/>
            <person name="Clum A."/>
            <person name="Lindquist E."/>
            <person name="Daum C."/>
            <person name="Ramamoorthy G.K."/>
            <person name="Gryganskyi A."/>
            <person name="Culley D."/>
            <person name="Magnuson J.K."/>
            <person name="James T.Y."/>
            <person name="O'Malley M.A."/>
            <person name="Stajich J.E."/>
            <person name="Spatafora J.W."/>
            <person name="Visel A."/>
            <person name="Grigoriev I.V."/>
        </authorList>
    </citation>
    <scope>NUCLEOTIDE SEQUENCE [LARGE SCALE GENOMIC DNA]</scope>
    <source>
        <strain evidence="1 2">NRRL 1336</strain>
    </source>
</reference>
<proteinExistence type="predicted"/>
<organism evidence="1 2">
    <name type="scientific">Absidia repens</name>
    <dbReference type="NCBI Taxonomy" id="90262"/>
    <lineage>
        <taxon>Eukaryota</taxon>
        <taxon>Fungi</taxon>
        <taxon>Fungi incertae sedis</taxon>
        <taxon>Mucoromycota</taxon>
        <taxon>Mucoromycotina</taxon>
        <taxon>Mucoromycetes</taxon>
        <taxon>Mucorales</taxon>
        <taxon>Cunninghamellaceae</taxon>
        <taxon>Absidia</taxon>
    </lineage>
</organism>
<dbReference type="EMBL" id="MCGE01000041">
    <property type="protein sequence ID" value="ORZ06030.1"/>
    <property type="molecule type" value="Genomic_DNA"/>
</dbReference>
<dbReference type="Proteomes" id="UP000193560">
    <property type="component" value="Unassembled WGS sequence"/>
</dbReference>